<dbReference type="PATRIC" id="fig|1218565.3.peg.3218"/>
<evidence type="ECO:0008006" key="3">
    <source>
        <dbReference type="Google" id="ProtNLM"/>
    </source>
</evidence>
<dbReference type="InterPro" id="IPR010106">
    <property type="entry name" value="RpnA"/>
</dbReference>
<dbReference type="EMBL" id="ANIK01000071">
    <property type="protein sequence ID" value="EMJ93269.1"/>
    <property type="molecule type" value="Genomic_DNA"/>
</dbReference>
<dbReference type="PANTHER" id="PTHR34611">
    <property type="match status" value="1"/>
</dbReference>
<dbReference type="PANTHER" id="PTHR34611:SF2">
    <property type="entry name" value="INACTIVE RECOMBINATION-PROMOTING NUCLEASE-LIKE PROTEIN RPNE-RELATED"/>
    <property type="match status" value="1"/>
</dbReference>
<protein>
    <recommendedName>
        <fullName evidence="3">Transposase (putative) YhgA-like domain-containing protein</fullName>
    </recommendedName>
</protein>
<reference evidence="1 2" key="1">
    <citation type="submission" date="2013-01" db="EMBL/GenBank/DDBJ databases">
        <authorList>
            <person name="Harkins D.M."/>
            <person name="Durkin A.S."/>
            <person name="Brinkac L.M."/>
            <person name="Haft D.H."/>
            <person name="Selengut J.D."/>
            <person name="Sanka R."/>
            <person name="DePew J."/>
            <person name="Purushe J."/>
            <person name="Galloway R.L."/>
            <person name="Vinetz J.M."/>
            <person name="Sutton G.G."/>
            <person name="Nierman W.C."/>
            <person name="Fouts D.E."/>
        </authorList>
    </citation>
    <scope>NUCLEOTIDE SEQUENCE [LARGE SCALE GENOMIC DNA]</scope>
    <source>
        <strain evidence="1 2">79601</strain>
    </source>
</reference>
<dbReference type="Proteomes" id="UP000011988">
    <property type="component" value="Unassembled WGS sequence"/>
</dbReference>
<proteinExistence type="predicted"/>
<gene>
    <name evidence="1" type="ORF">LEP1GSC194_1804</name>
</gene>
<sequence>MTLRVILGVIQRIWEGDDEFLGHLGELLELLGSLQNESKRVEILKKLFLYIYNVREIQPQEISKVLNRSKLEKYEDLSMTTAEKLREEGKIEGKIETARNMFSEGLKLEVILRITGLSEKDLKDRGIT</sequence>
<name>M6CNF1_9LEPT</name>
<organism evidence="1 2">
    <name type="scientific">Leptospira alstonii serovar Sichuan str. 79601</name>
    <dbReference type="NCBI Taxonomy" id="1218565"/>
    <lineage>
        <taxon>Bacteria</taxon>
        <taxon>Pseudomonadati</taxon>
        <taxon>Spirochaetota</taxon>
        <taxon>Spirochaetia</taxon>
        <taxon>Leptospirales</taxon>
        <taxon>Leptospiraceae</taxon>
        <taxon>Leptospira</taxon>
    </lineage>
</organism>
<dbReference type="NCBIfam" id="TIGR01784">
    <property type="entry name" value="T_den_put_tspse"/>
    <property type="match status" value="1"/>
</dbReference>
<comment type="caution">
    <text evidence="1">The sequence shown here is derived from an EMBL/GenBank/DDBJ whole genome shotgun (WGS) entry which is preliminary data.</text>
</comment>
<evidence type="ECO:0000313" key="2">
    <source>
        <dbReference type="Proteomes" id="UP000011988"/>
    </source>
</evidence>
<accession>M6CNF1</accession>
<dbReference type="AlphaFoldDB" id="M6CNF1"/>
<evidence type="ECO:0000313" key="1">
    <source>
        <dbReference type="EMBL" id="EMJ93269.1"/>
    </source>
</evidence>
<dbReference type="GO" id="GO:0006310">
    <property type="term" value="P:DNA recombination"/>
    <property type="evidence" value="ECO:0007669"/>
    <property type="project" value="TreeGrafter"/>
</dbReference>
<dbReference type="InterPro" id="IPR051699">
    <property type="entry name" value="Rpn/YhgA-like_nuclease"/>
</dbReference>
<dbReference type="GO" id="GO:1990238">
    <property type="term" value="F:double-stranded DNA endonuclease activity"/>
    <property type="evidence" value="ECO:0007669"/>
    <property type="project" value="TreeGrafter"/>
</dbReference>